<dbReference type="HOGENOM" id="CLU_069356_12_9_7"/>
<dbReference type="Proteomes" id="UP000008825">
    <property type="component" value="Chromosome"/>
</dbReference>
<keyword evidence="1 2" id="KW-0238">DNA-binding</keyword>
<dbReference type="InterPro" id="IPR054422">
    <property type="entry name" value="TetR-like_HI_0893_C"/>
</dbReference>
<dbReference type="EMBL" id="CP001124">
    <property type="protein sequence ID" value="ACH39383.1"/>
    <property type="molecule type" value="Genomic_DNA"/>
</dbReference>
<dbReference type="STRING" id="404380.Gbem_2371"/>
<dbReference type="PANTHER" id="PTHR30055">
    <property type="entry name" value="HTH-TYPE TRANSCRIPTIONAL REGULATOR RUTR"/>
    <property type="match status" value="1"/>
</dbReference>
<evidence type="ECO:0000256" key="2">
    <source>
        <dbReference type="PROSITE-ProRule" id="PRU00335"/>
    </source>
</evidence>
<name>B5EF74_CITBB</name>
<dbReference type="InterPro" id="IPR001647">
    <property type="entry name" value="HTH_TetR"/>
</dbReference>
<evidence type="ECO:0000256" key="1">
    <source>
        <dbReference type="ARBA" id="ARBA00023125"/>
    </source>
</evidence>
<dbReference type="PRINTS" id="PR00455">
    <property type="entry name" value="HTHTETR"/>
</dbReference>
<dbReference type="InterPro" id="IPR009057">
    <property type="entry name" value="Homeodomain-like_sf"/>
</dbReference>
<evidence type="ECO:0000259" key="3">
    <source>
        <dbReference type="PROSITE" id="PS50977"/>
    </source>
</evidence>
<dbReference type="OrthoDB" id="6430772at2"/>
<dbReference type="Pfam" id="PF00440">
    <property type="entry name" value="TetR_N"/>
    <property type="match status" value="1"/>
</dbReference>
<proteinExistence type="predicted"/>
<sequence length="190" mass="21567">MEKCDKRDLIVRAALELVAEQGFHGAPMAMIADKAGVGAGTIYRYFENKDALIRGIYCMVEARVVAAILKDYPDNGPVRERFMHFGTVLVNYLASAPLELRFVEQFHNSPFGVDHRREKIFGKGEKDIISELFQEAIEQQIFKPLPLSILFALFFSPLIDVCRDQILGFINLDQELIEQTVGACWDAVRR</sequence>
<evidence type="ECO:0000313" key="4">
    <source>
        <dbReference type="EMBL" id="ACH39383.1"/>
    </source>
</evidence>
<organism evidence="4 5">
    <name type="scientific">Citrifermentans bemidjiense (strain ATCC BAA-1014 / DSM 16622 / JCM 12645 / Bem)</name>
    <name type="common">Geobacter bemidjiensis</name>
    <dbReference type="NCBI Taxonomy" id="404380"/>
    <lineage>
        <taxon>Bacteria</taxon>
        <taxon>Pseudomonadati</taxon>
        <taxon>Thermodesulfobacteriota</taxon>
        <taxon>Desulfuromonadia</taxon>
        <taxon>Geobacterales</taxon>
        <taxon>Geobacteraceae</taxon>
        <taxon>Citrifermentans</taxon>
    </lineage>
</organism>
<dbReference type="KEGG" id="gbm:Gbem_2371"/>
<gene>
    <name evidence="4" type="ordered locus">Gbem_2371</name>
</gene>
<dbReference type="Pfam" id="PF22604">
    <property type="entry name" value="TetR_HI_0893_C"/>
    <property type="match status" value="1"/>
</dbReference>
<dbReference type="eggNOG" id="COG1309">
    <property type="taxonomic scope" value="Bacteria"/>
</dbReference>
<reference evidence="4 5" key="1">
    <citation type="submission" date="2008-07" db="EMBL/GenBank/DDBJ databases">
        <title>Complete sequence of Geobacter bemidjiensis BEM.</title>
        <authorList>
            <consortium name="US DOE Joint Genome Institute"/>
            <person name="Lucas S."/>
            <person name="Copeland A."/>
            <person name="Lapidus A."/>
            <person name="Glavina del Rio T."/>
            <person name="Dalin E."/>
            <person name="Tice H."/>
            <person name="Bruce D."/>
            <person name="Goodwin L."/>
            <person name="Pitluck S."/>
            <person name="Kiss H."/>
            <person name="Brettin T."/>
            <person name="Detter J.C."/>
            <person name="Han C."/>
            <person name="Kuske C.R."/>
            <person name="Schmutz J."/>
            <person name="Larimer F."/>
            <person name="Land M."/>
            <person name="Hauser L."/>
            <person name="Kyrpides N."/>
            <person name="Lykidis A."/>
            <person name="Lovley D."/>
            <person name="Richardson P."/>
        </authorList>
    </citation>
    <scope>NUCLEOTIDE SEQUENCE [LARGE SCALE GENOMIC DNA]</scope>
    <source>
        <strain evidence="5">ATCC BAA-1014 / DSM 16622 / JCM 12645 / Bem</strain>
    </source>
</reference>
<dbReference type="RefSeq" id="WP_012530804.1">
    <property type="nucleotide sequence ID" value="NC_011146.1"/>
</dbReference>
<dbReference type="AlphaFoldDB" id="B5EF74"/>
<accession>B5EF74</accession>
<protein>
    <submittedName>
        <fullName evidence="4">Transcriptional regulator, TetR family</fullName>
    </submittedName>
</protein>
<dbReference type="SUPFAM" id="SSF46689">
    <property type="entry name" value="Homeodomain-like"/>
    <property type="match status" value="1"/>
</dbReference>
<reference evidence="4 5" key="2">
    <citation type="journal article" date="2010" name="BMC Genomics">
        <title>The genome of Geobacter bemidjiensis, exemplar for the subsurface clade of Geobacter species that predominate in Fe(III)-reducing subsurface environments.</title>
        <authorList>
            <person name="Aklujkar M."/>
            <person name="Young N.D."/>
            <person name="Holmes D."/>
            <person name="Chavan M."/>
            <person name="Risso C."/>
            <person name="Kiss H.E."/>
            <person name="Han C.S."/>
            <person name="Land M.L."/>
            <person name="Lovley D.R."/>
        </authorList>
    </citation>
    <scope>NUCLEOTIDE SEQUENCE [LARGE SCALE GENOMIC DNA]</scope>
    <source>
        <strain evidence="5">ATCC BAA-1014 / DSM 16622 / JCM 12645 / Bem</strain>
    </source>
</reference>
<dbReference type="GO" id="GO:0003700">
    <property type="term" value="F:DNA-binding transcription factor activity"/>
    <property type="evidence" value="ECO:0007669"/>
    <property type="project" value="TreeGrafter"/>
</dbReference>
<dbReference type="InterPro" id="IPR050109">
    <property type="entry name" value="HTH-type_TetR-like_transc_reg"/>
</dbReference>
<feature type="domain" description="HTH tetR-type" evidence="3">
    <location>
        <begin position="4"/>
        <end position="64"/>
    </location>
</feature>
<dbReference type="Gene3D" id="1.10.357.10">
    <property type="entry name" value="Tetracycline Repressor, domain 2"/>
    <property type="match status" value="1"/>
</dbReference>
<dbReference type="PROSITE" id="PS50977">
    <property type="entry name" value="HTH_TETR_2"/>
    <property type="match status" value="1"/>
</dbReference>
<dbReference type="PANTHER" id="PTHR30055:SF207">
    <property type="entry name" value="HTH-TYPE TRANSCRIPTIONAL REPRESSOR FATR"/>
    <property type="match status" value="1"/>
</dbReference>
<feature type="DNA-binding region" description="H-T-H motif" evidence="2">
    <location>
        <begin position="27"/>
        <end position="46"/>
    </location>
</feature>
<evidence type="ECO:0000313" key="5">
    <source>
        <dbReference type="Proteomes" id="UP000008825"/>
    </source>
</evidence>
<keyword evidence="5" id="KW-1185">Reference proteome</keyword>
<dbReference type="GO" id="GO:0000976">
    <property type="term" value="F:transcription cis-regulatory region binding"/>
    <property type="evidence" value="ECO:0007669"/>
    <property type="project" value="TreeGrafter"/>
</dbReference>